<keyword evidence="2" id="KW-1185">Reference proteome</keyword>
<reference evidence="2" key="1">
    <citation type="journal article" date="2019" name="Int. J. Syst. Evol. Microbiol.">
        <title>The Global Catalogue of Microorganisms (GCM) 10K type strain sequencing project: providing services to taxonomists for standard genome sequencing and annotation.</title>
        <authorList>
            <consortium name="The Broad Institute Genomics Platform"/>
            <consortium name="The Broad Institute Genome Sequencing Center for Infectious Disease"/>
            <person name="Wu L."/>
            <person name="Ma J."/>
        </authorList>
    </citation>
    <scope>NUCLEOTIDE SEQUENCE [LARGE SCALE GENOMIC DNA]</scope>
    <source>
        <strain evidence="2">CCM 8689</strain>
    </source>
</reference>
<dbReference type="InterPro" id="IPR036102">
    <property type="entry name" value="OsmC/Ohrsf"/>
</dbReference>
<dbReference type="Pfam" id="PF02566">
    <property type="entry name" value="OsmC"/>
    <property type="match status" value="1"/>
</dbReference>
<proteinExistence type="predicted"/>
<dbReference type="EC" id="1.11.1.-" evidence="1"/>
<keyword evidence="1" id="KW-0560">Oxidoreductase</keyword>
<comment type="caution">
    <text evidence="1">The sequence shown here is derived from an EMBL/GenBank/DDBJ whole genome shotgun (WGS) entry which is preliminary data.</text>
</comment>
<dbReference type="InterPro" id="IPR015946">
    <property type="entry name" value="KH_dom-like_a/b"/>
</dbReference>
<dbReference type="GO" id="GO:0004601">
    <property type="term" value="F:peroxidase activity"/>
    <property type="evidence" value="ECO:0007669"/>
    <property type="project" value="UniProtKB-KW"/>
</dbReference>
<name>A0ABV8NI19_9SPHI</name>
<protein>
    <submittedName>
        <fullName evidence="1">OsmC family protein</fullName>
        <ecNumber evidence="1">1.11.1.-</ecNumber>
    </submittedName>
</protein>
<dbReference type="RefSeq" id="WP_378959943.1">
    <property type="nucleotide sequence ID" value="NZ_JBHRXC010000001.1"/>
</dbReference>
<dbReference type="SUPFAM" id="SSF82784">
    <property type="entry name" value="OsmC-like"/>
    <property type="match status" value="1"/>
</dbReference>
<gene>
    <name evidence="1" type="ORF">ACFOUY_07870</name>
</gene>
<dbReference type="EMBL" id="JBHSBY010000035">
    <property type="protein sequence ID" value="MFC4196610.1"/>
    <property type="molecule type" value="Genomic_DNA"/>
</dbReference>
<dbReference type="PANTHER" id="PTHR39624:SF2">
    <property type="entry name" value="OSMC-LIKE PROTEIN"/>
    <property type="match status" value="1"/>
</dbReference>
<dbReference type="InterPro" id="IPR003718">
    <property type="entry name" value="OsmC/Ohr_fam"/>
</dbReference>
<evidence type="ECO:0000313" key="2">
    <source>
        <dbReference type="Proteomes" id="UP001595792"/>
    </source>
</evidence>
<sequence length="141" mass="15438">MATKLNITNFPTGYQSLITNGKHAIVGDEPLNSKGTDLGFSPPELLLSGIAMCKAATVRFIARKNGWEIGNVDAELTQETKRGEDGRLSTKIATAISIEGDLSEEQKKELLAQADRCYVVRMIEGDWEIEHATEMKKEVAA</sequence>
<evidence type="ECO:0000313" key="1">
    <source>
        <dbReference type="EMBL" id="MFC4196610.1"/>
    </source>
</evidence>
<dbReference type="Proteomes" id="UP001595792">
    <property type="component" value="Unassembled WGS sequence"/>
</dbReference>
<dbReference type="Gene3D" id="3.30.300.20">
    <property type="match status" value="1"/>
</dbReference>
<accession>A0ABV8NI19</accession>
<organism evidence="1 2">
    <name type="scientific">Pedobacter jamesrossensis</name>
    <dbReference type="NCBI Taxonomy" id="1908238"/>
    <lineage>
        <taxon>Bacteria</taxon>
        <taxon>Pseudomonadati</taxon>
        <taxon>Bacteroidota</taxon>
        <taxon>Sphingobacteriia</taxon>
        <taxon>Sphingobacteriales</taxon>
        <taxon>Sphingobacteriaceae</taxon>
        <taxon>Pedobacter</taxon>
    </lineage>
</organism>
<dbReference type="PANTHER" id="PTHR39624">
    <property type="entry name" value="PROTEIN INVOLVED IN RIMO-MEDIATED BETA-METHYLTHIOLATION OF RIBOSOMAL PROTEIN S12 YCAO"/>
    <property type="match status" value="1"/>
</dbReference>
<keyword evidence="1" id="KW-0575">Peroxidase</keyword>